<name>A0A5B0VSY0_9GAMM</name>
<dbReference type="SUPFAM" id="SSF160207">
    <property type="entry name" value="NMB0488-like"/>
    <property type="match status" value="1"/>
</dbReference>
<dbReference type="Pfam" id="PF07262">
    <property type="entry name" value="CdiI"/>
    <property type="match status" value="1"/>
</dbReference>
<dbReference type="Proteomes" id="UP000322184">
    <property type="component" value="Unassembled WGS sequence"/>
</dbReference>
<dbReference type="EMBL" id="VTUW01000053">
    <property type="protein sequence ID" value="KAA1177677.1"/>
    <property type="molecule type" value="Genomic_DNA"/>
</dbReference>
<gene>
    <name evidence="1" type="ORF">F0L16_19140</name>
</gene>
<reference evidence="1 2" key="1">
    <citation type="submission" date="2019-09" db="EMBL/GenBank/DDBJ databases">
        <title>Whole genome sequence of Photorhabdus heterorhabditis strain ETL (Enterobacteriales: Enterobacteriaceae) a bacterial symbiont of Heterorhabditis zealandica strain ETL (Rhabditida: Heterorhabditidae).</title>
        <authorList>
            <person name="Lulamba T.E."/>
            <person name="Serepa-Dlamini M.H."/>
        </authorList>
    </citation>
    <scope>NUCLEOTIDE SEQUENCE [LARGE SCALE GENOMIC DNA]</scope>
    <source>
        <strain evidence="1 2">ETL</strain>
    </source>
</reference>
<organism evidence="1 2">
    <name type="scientific">Photorhabdus heterorhabditis</name>
    <dbReference type="NCBI Taxonomy" id="880156"/>
    <lineage>
        <taxon>Bacteria</taxon>
        <taxon>Pseudomonadati</taxon>
        <taxon>Pseudomonadota</taxon>
        <taxon>Gammaproteobacteria</taxon>
        <taxon>Enterobacterales</taxon>
        <taxon>Morganellaceae</taxon>
        <taxon>Photorhabdus</taxon>
    </lineage>
</organism>
<dbReference type="Gene3D" id="3.40.1590.10">
    <property type="entry name" value="NMB0488-like"/>
    <property type="match status" value="1"/>
</dbReference>
<proteinExistence type="predicted"/>
<comment type="caution">
    <text evidence="1">The sequence shown here is derived from an EMBL/GenBank/DDBJ whole genome shotgun (WGS) entry which is preliminary data.</text>
</comment>
<dbReference type="AlphaFoldDB" id="A0A5B0VSY0"/>
<protein>
    <submittedName>
        <fullName evidence="1">DUF1436 family protein</fullName>
    </submittedName>
</protein>
<evidence type="ECO:0000313" key="1">
    <source>
        <dbReference type="EMBL" id="KAA1177677.1"/>
    </source>
</evidence>
<dbReference type="InterPro" id="IPR009888">
    <property type="entry name" value="CdiI_Proteobact"/>
</dbReference>
<dbReference type="RefSeq" id="WP_149617424.1">
    <property type="nucleotide sequence ID" value="NZ_CAWPFF010000096.1"/>
</dbReference>
<dbReference type="CDD" id="cd13445">
    <property type="entry name" value="CDI_inhibitor_EC869_like"/>
    <property type="match status" value="1"/>
</dbReference>
<evidence type="ECO:0000313" key="2">
    <source>
        <dbReference type="Proteomes" id="UP000322184"/>
    </source>
</evidence>
<dbReference type="InterPro" id="IPR037891">
    <property type="entry name" value="Cdil-like_sf"/>
</dbReference>
<sequence>MSFLIILKRFKQLLNFPYRRSCGGEIKSTDFKQGLNARCVFNRDFYLIETFSGYRMLGADPQGSYYLLSPDVDDEQLGMAVLDALFKSRIIPLEEIDDFFEPEKCDEQYKEWIDELIKTYGYRSKRQLFKRMRDCGIQLLDGNITIRPTGHEKLELWTGKGMVESDDVVIPADSSPAEVGAALRLAFSRCRSYV</sequence>
<accession>A0A5B0VSY0</accession>